<evidence type="ECO:0000313" key="3">
    <source>
        <dbReference type="EMBL" id="RMI41602.1"/>
    </source>
</evidence>
<feature type="compositionally biased region" description="Basic and acidic residues" evidence="1">
    <location>
        <begin position="15"/>
        <end position="31"/>
    </location>
</feature>
<evidence type="ECO:0000259" key="2">
    <source>
        <dbReference type="Pfam" id="PF08044"/>
    </source>
</evidence>
<dbReference type="RefSeq" id="WP_122196436.1">
    <property type="nucleotide sequence ID" value="NZ_JBHSKC010000038.1"/>
</dbReference>
<feature type="region of interest" description="Disordered" evidence="1">
    <location>
        <begin position="1"/>
        <end position="31"/>
    </location>
</feature>
<gene>
    <name evidence="3" type="ORF">EBO15_22655</name>
</gene>
<feature type="compositionally biased region" description="Pro residues" evidence="1">
    <location>
        <begin position="1"/>
        <end position="11"/>
    </location>
</feature>
<dbReference type="AlphaFoldDB" id="A0A3M2LWL4"/>
<proteinExistence type="predicted"/>
<sequence>MTETPEPPVPAARPDTPEARPDILASDDDRTRAEVRVRAAVESGRLALDELGPRLDEVFRARTRGDLESACRGLPEPGPRDALVVDRAPTSRSFLVGIFGGFERTGEWVVPPKMTLWTMWGGGVLDFSEARFSSQETQIRSFSIWGGTRMVFPDDVEVDVKGLGLFGVFDKSATRRIGKAGTPRVAVRGLALFGAIVTRTKALRRRPRD</sequence>
<dbReference type="EMBL" id="RFFG01000041">
    <property type="protein sequence ID" value="RMI41602.1"/>
    <property type="molecule type" value="Genomic_DNA"/>
</dbReference>
<evidence type="ECO:0000256" key="1">
    <source>
        <dbReference type="SAM" id="MobiDB-lite"/>
    </source>
</evidence>
<dbReference type="PANTHER" id="PTHR40763">
    <property type="entry name" value="MEMBRANE PROTEIN-RELATED"/>
    <property type="match status" value="1"/>
</dbReference>
<dbReference type="Proteomes" id="UP000282674">
    <property type="component" value="Unassembled WGS sequence"/>
</dbReference>
<accession>A0A3M2LWL4</accession>
<dbReference type="PANTHER" id="PTHR40763:SF4">
    <property type="entry name" value="DUF1707 DOMAIN-CONTAINING PROTEIN"/>
    <property type="match status" value="1"/>
</dbReference>
<keyword evidence="4" id="KW-1185">Reference proteome</keyword>
<feature type="domain" description="DUF1707" evidence="2">
    <location>
        <begin position="24"/>
        <end position="75"/>
    </location>
</feature>
<dbReference type="OrthoDB" id="3428481at2"/>
<comment type="caution">
    <text evidence="3">The sequence shown here is derived from an EMBL/GenBank/DDBJ whole genome shotgun (WGS) entry which is preliminary data.</text>
</comment>
<evidence type="ECO:0000313" key="4">
    <source>
        <dbReference type="Proteomes" id="UP000282674"/>
    </source>
</evidence>
<dbReference type="InterPro" id="IPR012551">
    <property type="entry name" value="DUF1707_SHOCT-like"/>
</dbReference>
<protein>
    <submittedName>
        <fullName evidence="3">DUF1707 and DUF2154 domain-containing protein</fullName>
    </submittedName>
</protein>
<reference evidence="3 4" key="1">
    <citation type="submission" date="2018-10" db="EMBL/GenBank/DDBJ databases">
        <title>Isolation from soil.</title>
        <authorList>
            <person name="Hu J."/>
        </authorList>
    </citation>
    <scope>NUCLEOTIDE SEQUENCE [LARGE SCALE GENOMIC DNA]</scope>
    <source>
        <strain evidence="3 4">NEAU-Ht49</strain>
    </source>
</reference>
<name>A0A3M2LWL4_9ACTN</name>
<dbReference type="Pfam" id="PF08044">
    <property type="entry name" value="DUF1707"/>
    <property type="match status" value="1"/>
</dbReference>
<organism evidence="3 4">
    <name type="scientific">Actinomadura harenae</name>
    <dbReference type="NCBI Taxonomy" id="2483351"/>
    <lineage>
        <taxon>Bacteria</taxon>
        <taxon>Bacillati</taxon>
        <taxon>Actinomycetota</taxon>
        <taxon>Actinomycetes</taxon>
        <taxon>Streptosporangiales</taxon>
        <taxon>Thermomonosporaceae</taxon>
        <taxon>Actinomadura</taxon>
    </lineage>
</organism>